<reference evidence="5 6" key="1">
    <citation type="submission" date="2021-10" db="EMBL/GenBank/DDBJ databases">
        <title>Anaerobic single-cell dispensing facilitates the cultivation of human gut bacteria.</title>
        <authorList>
            <person name="Afrizal A."/>
        </authorList>
    </citation>
    <scope>NUCLEOTIDE SEQUENCE [LARGE SCALE GENOMIC DNA]</scope>
    <source>
        <strain evidence="5 6">CLA-AA-H270</strain>
    </source>
</reference>
<dbReference type="RefSeq" id="WP_227600364.1">
    <property type="nucleotide sequence ID" value="NZ_JAJEPX010000009.1"/>
</dbReference>
<dbReference type="SUPFAM" id="SSF51126">
    <property type="entry name" value="Pectin lyase-like"/>
    <property type="match status" value="1"/>
</dbReference>
<accession>A0AAW4W055</accession>
<dbReference type="InterPro" id="IPR001119">
    <property type="entry name" value="SLH_dom"/>
</dbReference>
<keyword evidence="3" id="KW-0732">Signal</keyword>
<dbReference type="PROSITE" id="PS00430">
    <property type="entry name" value="TONB_DEPENDENT_REC_1"/>
    <property type="match status" value="1"/>
</dbReference>
<dbReference type="AlphaFoldDB" id="A0AAW4W055"/>
<dbReference type="PROSITE" id="PS51272">
    <property type="entry name" value="SLH"/>
    <property type="match status" value="3"/>
</dbReference>
<dbReference type="InterPro" id="IPR044060">
    <property type="entry name" value="Bacterial_rp_domain"/>
</dbReference>
<dbReference type="InterPro" id="IPR010916">
    <property type="entry name" value="TonB_box_CS"/>
</dbReference>
<dbReference type="Gene3D" id="2.160.20.20">
    <property type="match status" value="1"/>
</dbReference>
<dbReference type="InterPro" id="IPR051465">
    <property type="entry name" value="Cell_Envelope_Struct_Comp"/>
</dbReference>
<protein>
    <submittedName>
        <fullName evidence="5">S-layer homology domain-containing protein</fullName>
    </submittedName>
</protein>
<keyword evidence="6" id="KW-1185">Reference proteome</keyword>
<dbReference type="Pfam" id="PF00395">
    <property type="entry name" value="SLH"/>
    <property type="match status" value="3"/>
</dbReference>
<feature type="signal peptide" evidence="3">
    <location>
        <begin position="1"/>
        <end position="24"/>
    </location>
</feature>
<dbReference type="Pfam" id="PF18998">
    <property type="entry name" value="Flg_new_2"/>
    <property type="match status" value="1"/>
</dbReference>
<evidence type="ECO:0000256" key="1">
    <source>
        <dbReference type="ARBA" id="ARBA00022737"/>
    </source>
</evidence>
<comment type="caution">
    <text evidence="5">The sequence shown here is derived from an EMBL/GenBank/DDBJ whole genome shotgun (WGS) entry which is preliminary data.</text>
</comment>
<organism evidence="5 6">
    <name type="scientific">Agathobaculum butyriciproducens</name>
    <dbReference type="NCBI Taxonomy" id="1628085"/>
    <lineage>
        <taxon>Bacteria</taxon>
        <taxon>Bacillati</taxon>
        <taxon>Bacillota</taxon>
        <taxon>Clostridia</taxon>
        <taxon>Eubacteriales</taxon>
        <taxon>Butyricicoccaceae</taxon>
        <taxon>Agathobaculum</taxon>
    </lineage>
</organism>
<proteinExistence type="predicted"/>
<evidence type="ECO:0000256" key="2">
    <source>
        <dbReference type="SAM" id="MobiDB-lite"/>
    </source>
</evidence>
<dbReference type="InterPro" id="IPR012332">
    <property type="entry name" value="Autotransporter_pectin_lyase_C"/>
</dbReference>
<dbReference type="EMBL" id="JAJEPX010000009">
    <property type="protein sequence ID" value="MCC2176403.1"/>
    <property type="molecule type" value="Genomic_DNA"/>
</dbReference>
<dbReference type="InterPro" id="IPR011050">
    <property type="entry name" value="Pectin_lyase_fold/virulence"/>
</dbReference>
<name>A0AAW4W055_9FIRM</name>
<gene>
    <name evidence="5" type="ORF">LKD22_04540</name>
</gene>
<dbReference type="GeneID" id="98660043"/>
<dbReference type="Proteomes" id="UP001298753">
    <property type="component" value="Unassembled WGS sequence"/>
</dbReference>
<evidence type="ECO:0000313" key="5">
    <source>
        <dbReference type="EMBL" id="MCC2176403.1"/>
    </source>
</evidence>
<sequence length="1158" mass="121407">MKRRLLSAFLAVMMVLTMAPVAFAADTSVDSYDKLVQAIASAADGDTITVSGTVSIKAPLNITKTVTLSGGTLEAAEDFTASSDQLSECALVSMRTAGKTLTLKDIKLDANQKTLVVFSDAGKVVVDGATITGGKTGSYVAGVYMTSASQFEMNSGSITGNEVGDTYKTDKYTQYAADLWIGANASGLVEDGTVDNVFVNANEYSKNNPGGFIQAGGAITNLYAEYAKNYGADVWYGGGTLENLYISTTQGNGACKKVTPVVGMEYHGGVTDDEAVAPVAKIGDTGYATLAAAVAAAADGATITMLKNDTVTKEIDFTDKAITLDLNGVTVTGNFSEPNSVIEAQGENGSLTLTDTSADKAGKLASNKYGLSAADGGKLIVNSGTIETEYAALSGNNTAGDMNFEVNGGTLTSKQSEAIYMPGQQDLVVNGGVINGGISARMGQITVNGGVINGMTADQSADAMSGYWSWSGSAWIGDAIYVWGGTYNSENVYGNTTNVNIHGGTINGNAHRAIVVYDIGNNYEQEVNVTITDGKVSGDVVLDKTYGPHTHKVTTDFRISGGLFSKDVAEYCSVGWTTVANTNEDTKNAYPYMIGVIPEINDNEVKADVATGATNSTVDTEKITTEAAQNAATTVANTVATTKPIADKSELTEDDKKNAVTALKNAGQVTVGADGTISKNVTVIKQTYLDVTATEYVIGDTDDTCRVTMNITPKYNLVAVATENNEAVDVAKGVAYLQGQDLMNAGKTEVTVTLPTQYANKKVYITHKDDVYIATADENGKITFTTNGFSPFTFALSNPNVVAEVNGNAYKSLQDAANAAKDGDEITVVKNDKLDLTFNTTKSVKVTNKTDNTITVKFNGTNKEIDKDNTKTFSYTKPSSSGGSSSGKTTYKVTTSAVNNGGVNASPSNAEKGATITITLSPDKGYKLDKLTVTDGSGKTVSTVKKSDTVYTFTMPASAVKVGVSYVKATETPSETKFNDVSANDWFASAVDYVTGKGMMNGTADNTFSPKANTTRGMVVTVLYRLENQPSTSAASFTDVASGAYYANAVAWANANGIVSGYGSGKFGPNDKVTREQLAAILYRYAQYKKYDVSVGEDTNILSYDDAQSISTYAIPAIQWACGAGVVTGKSGSKLDPKGNATRAEVAAMLMRFCENVK</sequence>
<evidence type="ECO:0000259" key="4">
    <source>
        <dbReference type="PROSITE" id="PS51272"/>
    </source>
</evidence>
<feature type="domain" description="SLH" evidence="4">
    <location>
        <begin position="1101"/>
        <end position="1158"/>
    </location>
</feature>
<feature type="compositionally biased region" description="Low complexity" evidence="2">
    <location>
        <begin position="874"/>
        <end position="890"/>
    </location>
</feature>
<evidence type="ECO:0000256" key="3">
    <source>
        <dbReference type="SAM" id="SignalP"/>
    </source>
</evidence>
<keyword evidence="1" id="KW-0677">Repeat</keyword>
<feature type="domain" description="SLH" evidence="4">
    <location>
        <begin position="1033"/>
        <end position="1096"/>
    </location>
</feature>
<dbReference type="PANTHER" id="PTHR43308">
    <property type="entry name" value="OUTER MEMBRANE PROTEIN ALPHA-RELATED"/>
    <property type="match status" value="1"/>
</dbReference>
<feature type="domain" description="SLH" evidence="4">
    <location>
        <begin position="974"/>
        <end position="1032"/>
    </location>
</feature>
<feature type="chain" id="PRO_5043487341" evidence="3">
    <location>
        <begin position="25"/>
        <end position="1158"/>
    </location>
</feature>
<feature type="region of interest" description="Disordered" evidence="2">
    <location>
        <begin position="869"/>
        <end position="890"/>
    </location>
</feature>
<evidence type="ECO:0000313" key="6">
    <source>
        <dbReference type="Proteomes" id="UP001298753"/>
    </source>
</evidence>